<keyword evidence="6" id="KW-1185">Reference proteome</keyword>
<evidence type="ECO:0000256" key="2">
    <source>
        <dbReference type="ARBA" id="ARBA00024195"/>
    </source>
</evidence>
<evidence type="ECO:0000313" key="5">
    <source>
        <dbReference type="EMBL" id="VDK49423.1"/>
    </source>
</evidence>
<evidence type="ECO:0000313" key="7">
    <source>
        <dbReference type="WBParaSite" id="ASIM_0001389401-mRNA-1"/>
    </source>
</evidence>
<dbReference type="PRINTS" id="PR00722">
    <property type="entry name" value="CHYMOTRYPSIN"/>
</dbReference>
<comment type="similarity">
    <text evidence="2">Belongs to the peptidase S1 family. CLIP subfamily.</text>
</comment>
<dbReference type="EMBL" id="UYRR01031360">
    <property type="protein sequence ID" value="VDK49423.1"/>
    <property type="molecule type" value="Genomic_DNA"/>
</dbReference>
<reference evidence="7" key="1">
    <citation type="submission" date="2017-02" db="UniProtKB">
        <authorList>
            <consortium name="WormBaseParasite"/>
        </authorList>
    </citation>
    <scope>IDENTIFICATION</scope>
</reference>
<dbReference type="PROSITE" id="PS00134">
    <property type="entry name" value="TRYPSIN_HIS"/>
    <property type="match status" value="1"/>
</dbReference>
<protein>
    <submittedName>
        <fullName evidence="7">Peptidase S1 domain-containing protein</fullName>
    </submittedName>
</protein>
<dbReference type="PANTHER" id="PTHR24256">
    <property type="entry name" value="TRYPTASE-RELATED"/>
    <property type="match status" value="1"/>
</dbReference>
<keyword evidence="3" id="KW-0732">Signal</keyword>
<dbReference type="Pfam" id="PF00089">
    <property type="entry name" value="Trypsin"/>
    <property type="match status" value="1"/>
</dbReference>
<reference evidence="5 6" key="2">
    <citation type="submission" date="2018-11" db="EMBL/GenBank/DDBJ databases">
        <authorList>
            <consortium name="Pathogen Informatics"/>
        </authorList>
    </citation>
    <scope>NUCLEOTIDE SEQUENCE [LARGE SCALE GENOMIC DNA]</scope>
</reference>
<keyword evidence="1" id="KW-1015">Disulfide bond</keyword>
<dbReference type="GO" id="GO:0006508">
    <property type="term" value="P:proteolysis"/>
    <property type="evidence" value="ECO:0007669"/>
    <property type="project" value="InterPro"/>
</dbReference>
<evidence type="ECO:0000256" key="3">
    <source>
        <dbReference type="SAM" id="SignalP"/>
    </source>
</evidence>
<dbReference type="SMART" id="SM00020">
    <property type="entry name" value="Tryp_SPc"/>
    <property type="match status" value="1"/>
</dbReference>
<dbReference type="InterPro" id="IPR001314">
    <property type="entry name" value="Peptidase_S1A"/>
</dbReference>
<dbReference type="WBParaSite" id="ASIM_0001389401-mRNA-1">
    <property type="protein sequence ID" value="ASIM_0001389401-mRNA-1"/>
    <property type="gene ID" value="ASIM_0001389401"/>
</dbReference>
<dbReference type="OrthoDB" id="5820960at2759"/>
<dbReference type="SUPFAM" id="SSF50494">
    <property type="entry name" value="Trypsin-like serine proteases"/>
    <property type="match status" value="1"/>
</dbReference>
<dbReference type="AlphaFoldDB" id="A0A0M3JZG5"/>
<dbReference type="InterPro" id="IPR051487">
    <property type="entry name" value="Ser/Thr_Proteases_Immune/Dev"/>
</dbReference>
<evidence type="ECO:0000256" key="1">
    <source>
        <dbReference type="ARBA" id="ARBA00023157"/>
    </source>
</evidence>
<dbReference type="InterPro" id="IPR009003">
    <property type="entry name" value="Peptidase_S1_PA"/>
</dbReference>
<feature type="domain" description="Peptidase S1" evidence="4">
    <location>
        <begin position="54"/>
        <end position="240"/>
    </location>
</feature>
<evidence type="ECO:0000259" key="4">
    <source>
        <dbReference type="PROSITE" id="PS50240"/>
    </source>
</evidence>
<feature type="signal peptide" evidence="3">
    <location>
        <begin position="1"/>
        <end position="20"/>
    </location>
</feature>
<evidence type="ECO:0000313" key="6">
    <source>
        <dbReference type="Proteomes" id="UP000267096"/>
    </source>
</evidence>
<organism evidence="7">
    <name type="scientific">Anisakis simplex</name>
    <name type="common">Herring worm</name>
    <dbReference type="NCBI Taxonomy" id="6269"/>
    <lineage>
        <taxon>Eukaryota</taxon>
        <taxon>Metazoa</taxon>
        <taxon>Ecdysozoa</taxon>
        <taxon>Nematoda</taxon>
        <taxon>Chromadorea</taxon>
        <taxon>Rhabditida</taxon>
        <taxon>Spirurina</taxon>
        <taxon>Ascaridomorpha</taxon>
        <taxon>Ascaridoidea</taxon>
        <taxon>Anisakidae</taxon>
        <taxon>Anisakis</taxon>
        <taxon>Anisakis simplex complex</taxon>
    </lineage>
</organism>
<feature type="chain" id="PRO_5043121122" evidence="3">
    <location>
        <begin position="21"/>
        <end position="270"/>
    </location>
</feature>
<dbReference type="GO" id="GO:0004252">
    <property type="term" value="F:serine-type endopeptidase activity"/>
    <property type="evidence" value="ECO:0007669"/>
    <property type="project" value="InterPro"/>
</dbReference>
<proteinExistence type="inferred from homology"/>
<dbReference type="InterPro" id="IPR043504">
    <property type="entry name" value="Peptidase_S1_PA_chymotrypsin"/>
</dbReference>
<dbReference type="PROSITE" id="PS50240">
    <property type="entry name" value="TRYPSIN_DOM"/>
    <property type="match status" value="1"/>
</dbReference>
<dbReference type="Gene3D" id="2.40.10.10">
    <property type="entry name" value="Trypsin-like serine proteases"/>
    <property type="match status" value="1"/>
</dbReference>
<dbReference type="Proteomes" id="UP000267096">
    <property type="component" value="Unassembled WGS sequence"/>
</dbReference>
<dbReference type="InterPro" id="IPR018114">
    <property type="entry name" value="TRYPSIN_HIS"/>
</dbReference>
<accession>A0A0M3JZG5</accession>
<name>A0A0M3JZG5_ANISI</name>
<dbReference type="InterPro" id="IPR001254">
    <property type="entry name" value="Trypsin_dom"/>
</dbReference>
<gene>
    <name evidence="5" type="ORF">ASIM_LOCUS13322</name>
</gene>
<sequence>MMNALRVIVLITQIGSLVAAFEPLRLSFEQMETLMKQCGVFPDEKFSTKSIPLAMHGRLVSNSKAAWAVHLHTEYPGFDTDCGGTLISQHHVLTAAHCFYPEICANQTLTPKEHDTWLGSWTVYHSGECLPFAEDPCERGQTKAKVAGIRSVIVPEVFFHSTCQQGDIAIVELDAKVLPSAVATPLCLASVKNRIPKKAVLAAWGSDEFGEAGDLNRLKGSVFTDVRGYTAFICKYTGVCVDLIPNTNTINATSIVSNTNDAIIIHRSIH</sequence>